<gene>
    <name evidence="4" type="ORF">ACEWY4_019568</name>
</gene>
<evidence type="ECO:0000256" key="2">
    <source>
        <dbReference type="SAM" id="SignalP"/>
    </source>
</evidence>
<feature type="transmembrane region" description="Helical" evidence="1">
    <location>
        <begin position="221"/>
        <end position="243"/>
    </location>
</feature>
<evidence type="ECO:0000313" key="5">
    <source>
        <dbReference type="Proteomes" id="UP001591681"/>
    </source>
</evidence>
<dbReference type="InterPro" id="IPR036179">
    <property type="entry name" value="Ig-like_dom_sf"/>
</dbReference>
<proteinExistence type="predicted"/>
<dbReference type="SUPFAM" id="SSF48726">
    <property type="entry name" value="Immunoglobulin"/>
    <property type="match status" value="2"/>
</dbReference>
<sequence>MNIIAQAWTSSIIIVLMAQTSSSADINGWAVHFINRGPLYVALGRTLVLEATIDKTPGVDILLMTWERKNRIGSMRLAEYPGDVIHRRVSLGKGGVEIRLRDVEESDYGNYTFAVTDAKGTQKQDVAVVLRADKPPEASVVLLCDASRDRAQWDSSVVTWLVDGVEVTNQTAHTSEGGSRLHLQELKGRNYTCISNSSLGTSVAHFIIPGCPKETGCSSSVAVALTIVALVFLATSAVTFYFCGYKG</sequence>
<accession>A0ABD1JA34</accession>
<dbReference type="PROSITE" id="PS50835">
    <property type="entry name" value="IG_LIKE"/>
    <property type="match status" value="1"/>
</dbReference>
<keyword evidence="5" id="KW-1185">Reference proteome</keyword>
<keyword evidence="1" id="KW-0812">Transmembrane</keyword>
<evidence type="ECO:0000256" key="1">
    <source>
        <dbReference type="SAM" id="Phobius"/>
    </source>
</evidence>
<feature type="domain" description="Ig-like" evidence="3">
    <location>
        <begin position="139"/>
        <end position="204"/>
    </location>
</feature>
<dbReference type="EMBL" id="JBHFQA010000017">
    <property type="protein sequence ID" value="KAL2084050.1"/>
    <property type="molecule type" value="Genomic_DNA"/>
</dbReference>
<protein>
    <recommendedName>
        <fullName evidence="3">Ig-like domain-containing protein</fullName>
    </recommendedName>
</protein>
<dbReference type="Proteomes" id="UP001591681">
    <property type="component" value="Unassembled WGS sequence"/>
</dbReference>
<dbReference type="AlphaFoldDB" id="A0ABD1JA34"/>
<comment type="caution">
    <text evidence="4">The sequence shown here is derived from an EMBL/GenBank/DDBJ whole genome shotgun (WGS) entry which is preliminary data.</text>
</comment>
<keyword evidence="1" id="KW-1133">Transmembrane helix</keyword>
<name>A0ABD1JA34_9TELE</name>
<evidence type="ECO:0000313" key="4">
    <source>
        <dbReference type="EMBL" id="KAL2084050.1"/>
    </source>
</evidence>
<dbReference type="InterPro" id="IPR013783">
    <property type="entry name" value="Ig-like_fold"/>
</dbReference>
<feature type="signal peptide" evidence="2">
    <location>
        <begin position="1"/>
        <end position="23"/>
    </location>
</feature>
<dbReference type="Gene3D" id="2.60.40.10">
    <property type="entry name" value="Immunoglobulins"/>
    <property type="match status" value="1"/>
</dbReference>
<reference evidence="4 5" key="1">
    <citation type="submission" date="2024-09" db="EMBL/GenBank/DDBJ databases">
        <title>A chromosome-level genome assembly of Gray's grenadier anchovy, Coilia grayii.</title>
        <authorList>
            <person name="Fu Z."/>
        </authorList>
    </citation>
    <scope>NUCLEOTIDE SEQUENCE [LARGE SCALE GENOMIC DNA]</scope>
    <source>
        <strain evidence="4">G4</strain>
        <tissue evidence="4">Muscle</tissue>
    </source>
</reference>
<keyword evidence="1" id="KW-0472">Membrane</keyword>
<evidence type="ECO:0000259" key="3">
    <source>
        <dbReference type="PROSITE" id="PS50835"/>
    </source>
</evidence>
<keyword evidence="2" id="KW-0732">Signal</keyword>
<feature type="chain" id="PRO_5044765721" description="Ig-like domain-containing protein" evidence="2">
    <location>
        <begin position="24"/>
        <end position="247"/>
    </location>
</feature>
<organism evidence="4 5">
    <name type="scientific">Coilia grayii</name>
    <name type="common">Gray's grenadier anchovy</name>
    <dbReference type="NCBI Taxonomy" id="363190"/>
    <lineage>
        <taxon>Eukaryota</taxon>
        <taxon>Metazoa</taxon>
        <taxon>Chordata</taxon>
        <taxon>Craniata</taxon>
        <taxon>Vertebrata</taxon>
        <taxon>Euteleostomi</taxon>
        <taxon>Actinopterygii</taxon>
        <taxon>Neopterygii</taxon>
        <taxon>Teleostei</taxon>
        <taxon>Clupei</taxon>
        <taxon>Clupeiformes</taxon>
        <taxon>Clupeoidei</taxon>
        <taxon>Engraulidae</taxon>
        <taxon>Coilinae</taxon>
        <taxon>Coilia</taxon>
    </lineage>
</organism>
<dbReference type="InterPro" id="IPR007110">
    <property type="entry name" value="Ig-like_dom"/>
</dbReference>